<keyword evidence="7" id="KW-0325">Glycoprotein</keyword>
<keyword evidence="2" id="KW-0540">Nuclease</keyword>
<sequence>MVWINELVRRIESGDYQGAAGTWAICTPDTILDPSRRRVLSQPMDTNHPAQEQSVLALDSEGKGVLECPLVWARESNKIACSYVWTYSSFDDVCNSTYYEGAVTFLELQIAKQGYRLAEWLNEIVG</sequence>
<keyword evidence="4" id="KW-0255">Endonuclease</keyword>
<dbReference type="Gene3D" id="1.10.575.10">
    <property type="entry name" value="P1 Nuclease"/>
    <property type="match status" value="1"/>
</dbReference>
<keyword evidence="3" id="KW-0479">Metal-binding</keyword>
<keyword evidence="6" id="KW-1015">Disulfide bond</keyword>
<gene>
    <name evidence="8" type="ORF">VKT23_006263</name>
</gene>
<proteinExistence type="inferred from homology"/>
<evidence type="ECO:0000313" key="8">
    <source>
        <dbReference type="EMBL" id="KAK7464101.1"/>
    </source>
</evidence>
<dbReference type="InterPro" id="IPR008947">
    <property type="entry name" value="PLipase_C/P1_nuclease_dom_sf"/>
</dbReference>
<dbReference type="PANTHER" id="PTHR33146:SF26">
    <property type="entry name" value="ENDONUCLEASE 4"/>
    <property type="match status" value="1"/>
</dbReference>
<evidence type="ECO:0000256" key="4">
    <source>
        <dbReference type="ARBA" id="ARBA00022759"/>
    </source>
</evidence>
<reference evidence="8 9" key="1">
    <citation type="submission" date="2024-01" db="EMBL/GenBank/DDBJ databases">
        <title>A draft genome for the cacao thread blight pathogen Marasmiellus scandens.</title>
        <authorList>
            <person name="Baruah I.K."/>
            <person name="Leung J."/>
            <person name="Bukari Y."/>
            <person name="Amoako-Attah I."/>
            <person name="Meinhardt L.W."/>
            <person name="Bailey B.A."/>
            <person name="Cohen S.P."/>
        </authorList>
    </citation>
    <scope>NUCLEOTIDE SEQUENCE [LARGE SCALE GENOMIC DNA]</scope>
    <source>
        <strain evidence="8 9">GH-19</strain>
    </source>
</reference>
<dbReference type="EMBL" id="JBANRG010000008">
    <property type="protein sequence ID" value="KAK7464101.1"/>
    <property type="molecule type" value="Genomic_DNA"/>
</dbReference>
<keyword evidence="9" id="KW-1185">Reference proteome</keyword>
<evidence type="ECO:0000256" key="5">
    <source>
        <dbReference type="ARBA" id="ARBA00022801"/>
    </source>
</evidence>
<organism evidence="8 9">
    <name type="scientific">Marasmiellus scandens</name>
    <dbReference type="NCBI Taxonomy" id="2682957"/>
    <lineage>
        <taxon>Eukaryota</taxon>
        <taxon>Fungi</taxon>
        <taxon>Dikarya</taxon>
        <taxon>Basidiomycota</taxon>
        <taxon>Agaricomycotina</taxon>
        <taxon>Agaricomycetes</taxon>
        <taxon>Agaricomycetidae</taxon>
        <taxon>Agaricales</taxon>
        <taxon>Marasmiineae</taxon>
        <taxon>Omphalotaceae</taxon>
        <taxon>Marasmiellus</taxon>
    </lineage>
</organism>
<dbReference type="PANTHER" id="PTHR33146">
    <property type="entry name" value="ENDONUCLEASE 4"/>
    <property type="match status" value="1"/>
</dbReference>
<keyword evidence="5" id="KW-0378">Hydrolase</keyword>
<dbReference type="SUPFAM" id="SSF48537">
    <property type="entry name" value="Phospholipase C/P1 nuclease"/>
    <property type="match status" value="1"/>
</dbReference>
<evidence type="ECO:0000256" key="7">
    <source>
        <dbReference type="ARBA" id="ARBA00023180"/>
    </source>
</evidence>
<comment type="caution">
    <text evidence="8">The sequence shown here is derived from an EMBL/GenBank/DDBJ whole genome shotgun (WGS) entry which is preliminary data.</text>
</comment>
<evidence type="ECO:0000256" key="2">
    <source>
        <dbReference type="ARBA" id="ARBA00022722"/>
    </source>
</evidence>
<dbReference type="InterPro" id="IPR003154">
    <property type="entry name" value="S1/P1nuclease"/>
</dbReference>
<accession>A0ABR1JPT2</accession>
<comment type="similarity">
    <text evidence="1">Belongs to the nuclease type I family.</text>
</comment>
<protein>
    <submittedName>
        <fullName evidence="8">Uncharacterized protein</fullName>
    </submittedName>
</protein>
<evidence type="ECO:0000256" key="1">
    <source>
        <dbReference type="ARBA" id="ARBA00009547"/>
    </source>
</evidence>
<name>A0ABR1JPT2_9AGAR</name>
<dbReference type="Proteomes" id="UP001498398">
    <property type="component" value="Unassembled WGS sequence"/>
</dbReference>
<evidence type="ECO:0000256" key="6">
    <source>
        <dbReference type="ARBA" id="ARBA00023157"/>
    </source>
</evidence>
<dbReference type="Pfam" id="PF02265">
    <property type="entry name" value="S1-P1_nuclease"/>
    <property type="match status" value="1"/>
</dbReference>
<evidence type="ECO:0000256" key="3">
    <source>
        <dbReference type="ARBA" id="ARBA00022723"/>
    </source>
</evidence>
<evidence type="ECO:0000313" key="9">
    <source>
        <dbReference type="Proteomes" id="UP001498398"/>
    </source>
</evidence>